<feature type="signal peptide" evidence="3">
    <location>
        <begin position="1"/>
        <end position="22"/>
    </location>
</feature>
<dbReference type="CDD" id="cd07067">
    <property type="entry name" value="HP_PGM_like"/>
    <property type="match status" value="1"/>
</dbReference>
<keyword evidence="6" id="KW-1185">Reference proteome</keyword>
<gene>
    <name evidence="5" type="ORF">SAMN06295912_101266</name>
</gene>
<dbReference type="Pfam" id="PF00300">
    <property type="entry name" value="His_Phos_1"/>
    <property type="match status" value="1"/>
</dbReference>
<dbReference type="AlphaFoldDB" id="A0A239BMI3"/>
<evidence type="ECO:0000256" key="1">
    <source>
        <dbReference type="PIRSR" id="PIRSR613078-3"/>
    </source>
</evidence>
<dbReference type="SUPFAM" id="SSF53254">
    <property type="entry name" value="Phosphoglycerate mutase-like"/>
    <property type="match status" value="1"/>
</dbReference>
<feature type="site" description="Transition state stabilizer" evidence="1">
    <location>
        <position position="173"/>
    </location>
</feature>
<dbReference type="RefSeq" id="WP_179220659.1">
    <property type="nucleotide sequence ID" value="NZ_FZOS01000001.1"/>
</dbReference>
<feature type="chain" id="PRO_5013394275" evidence="3">
    <location>
        <begin position="23"/>
        <end position="262"/>
    </location>
</feature>
<feature type="domain" description="Ice-binding protein C-terminal" evidence="4">
    <location>
        <begin position="228"/>
        <end position="250"/>
    </location>
</feature>
<dbReference type="Pfam" id="PF07589">
    <property type="entry name" value="PEP-CTERM"/>
    <property type="match status" value="1"/>
</dbReference>
<dbReference type="InterPro" id="IPR050275">
    <property type="entry name" value="PGM_Phosphatase"/>
</dbReference>
<keyword evidence="2" id="KW-1133">Transmembrane helix</keyword>
<dbReference type="PANTHER" id="PTHR48100">
    <property type="entry name" value="BROAD-SPECIFICITY PHOSPHATASE YOR283W-RELATED"/>
    <property type="match status" value="1"/>
</dbReference>
<dbReference type="InterPro" id="IPR013424">
    <property type="entry name" value="Ice-binding_C"/>
</dbReference>
<dbReference type="InterPro" id="IPR013078">
    <property type="entry name" value="His_Pase_superF_clade-1"/>
</dbReference>
<protein>
    <submittedName>
        <fullName evidence="5">Probable phosphoglycerate mutase</fullName>
    </submittedName>
</protein>
<feature type="transmembrane region" description="Helical" evidence="2">
    <location>
        <begin position="233"/>
        <end position="252"/>
    </location>
</feature>
<keyword evidence="2" id="KW-0812">Transmembrane</keyword>
<evidence type="ECO:0000313" key="6">
    <source>
        <dbReference type="Proteomes" id="UP000198281"/>
    </source>
</evidence>
<dbReference type="EMBL" id="FZOS01000001">
    <property type="protein sequence ID" value="SNS08832.1"/>
    <property type="molecule type" value="Genomic_DNA"/>
</dbReference>
<dbReference type="Gene3D" id="3.40.50.1240">
    <property type="entry name" value="Phosphoglycerate mutase-like"/>
    <property type="match status" value="1"/>
</dbReference>
<dbReference type="GO" id="GO:0005737">
    <property type="term" value="C:cytoplasm"/>
    <property type="evidence" value="ECO:0007669"/>
    <property type="project" value="TreeGrafter"/>
</dbReference>
<keyword evidence="3" id="KW-0732">Signal</keyword>
<organism evidence="5 6">
    <name type="scientific">Edaphosphingomonas laterariae</name>
    <dbReference type="NCBI Taxonomy" id="861865"/>
    <lineage>
        <taxon>Bacteria</taxon>
        <taxon>Pseudomonadati</taxon>
        <taxon>Pseudomonadota</taxon>
        <taxon>Alphaproteobacteria</taxon>
        <taxon>Sphingomonadales</taxon>
        <taxon>Rhizorhabdaceae</taxon>
        <taxon>Edaphosphingomonas</taxon>
    </lineage>
</organism>
<accession>A0A239BMI3</accession>
<evidence type="ECO:0000256" key="2">
    <source>
        <dbReference type="SAM" id="Phobius"/>
    </source>
</evidence>
<dbReference type="GO" id="GO:0016791">
    <property type="term" value="F:phosphatase activity"/>
    <property type="evidence" value="ECO:0007669"/>
    <property type="project" value="TreeGrafter"/>
</dbReference>
<proteinExistence type="predicted"/>
<dbReference type="InterPro" id="IPR029033">
    <property type="entry name" value="His_PPase_superfam"/>
</dbReference>
<dbReference type="PANTHER" id="PTHR48100:SF58">
    <property type="entry name" value="PE-PGRS FAMILY PROTEIN PE_PGRS11"/>
    <property type="match status" value="1"/>
</dbReference>
<dbReference type="SMART" id="SM00855">
    <property type="entry name" value="PGAM"/>
    <property type="match status" value="1"/>
</dbReference>
<dbReference type="NCBIfam" id="NF035944">
    <property type="entry name" value="PEPxxWA-CTERM"/>
    <property type="match status" value="1"/>
</dbReference>
<evidence type="ECO:0000256" key="3">
    <source>
        <dbReference type="SAM" id="SignalP"/>
    </source>
</evidence>
<evidence type="ECO:0000259" key="4">
    <source>
        <dbReference type="Pfam" id="PF07589"/>
    </source>
</evidence>
<name>A0A239BMI3_9SPHN</name>
<dbReference type="Proteomes" id="UP000198281">
    <property type="component" value="Unassembled WGS sequence"/>
</dbReference>
<sequence length="262" mass="27799">MSRITLIAALLIAAAQGAAANAASFLFIRHAESTANAGTATTLEEMLNPPLTELGQQQALDLADELAGYDIRTIYTSAYQRTAQTIAPTAAHFGLTPTADARTNEWYVGDVGNGATVDYYSIIGRWAAGDTAAKADLPNAESLDDMVARVVPAWQDIINAHKDDDGVVAIVGHGAAIGFVMPYFAQNVSPGFSFSHGMHNTGIIKLEIINDQPYVTDWQGTELPVPAAVPEPAAWAMMLIGFGAIGTAMRTAQAQRRRVKLA</sequence>
<evidence type="ECO:0000313" key="5">
    <source>
        <dbReference type="EMBL" id="SNS08832.1"/>
    </source>
</evidence>
<reference evidence="6" key="1">
    <citation type="submission" date="2017-06" db="EMBL/GenBank/DDBJ databases">
        <authorList>
            <person name="Varghese N."/>
            <person name="Submissions S."/>
        </authorList>
    </citation>
    <scope>NUCLEOTIDE SEQUENCE [LARGE SCALE GENOMIC DNA]</scope>
    <source>
        <strain evidence="6">LNB2</strain>
    </source>
</reference>
<keyword evidence="2" id="KW-0472">Membrane</keyword>